<feature type="domain" description="PHD-type" evidence="9">
    <location>
        <begin position="214"/>
        <end position="264"/>
    </location>
</feature>
<dbReference type="GO" id="GO:0008270">
    <property type="term" value="F:zinc ion binding"/>
    <property type="evidence" value="ECO:0007669"/>
    <property type="project" value="UniProtKB-KW"/>
</dbReference>
<dbReference type="STRING" id="683960.A0A1E3P487"/>
<dbReference type="Pfam" id="PF00628">
    <property type="entry name" value="PHD"/>
    <property type="match status" value="1"/>
</dbReference>
<evidence type="ECO:0000256" key="8">
    <source>
        <dbReference type="SAM" id="MobiDB-lite"/>
    </source>
</evidence>
<proteinExistence type="predicted"/>
<evidence type="ECO:0000313" key="13">
    <source>
        <dbReference type="Proteomes" id="UP000094112"/>
    </source>
</evidence>
<dbReference type="GO" id="GO:0000183">
    <property type="term" value="P:rDNA heterochromatin formation"/>
    <property type="evidence" value="ECO:0007669"/>
    <property type="project" value="EnsemblFungi"/>
</dbReference>
<dbReference type="PROSITE" id="PS50016">
    <property type="entry name" value="ZF_PHD_2"/>
    <property type="match status" value="1"/>
</dbReference>
<dbReference type="CDD" id="cd15543">
    <property type="entry name" value="PHD_RSF1"/>
    <property type="match status" value="1"/>
</dbReference>
<dbReference type="RefSeq" id="XP_019039370.1">
    <property type="nucleotide sequence ID" value="XM_019185650.1"/>
</dbReference>
<dbReference type="SUPFAM" id="SSF51197">
    <property type="entry name" value="Clavaminate synthase-like"/>
    <property type="match status" value="1"/>
</dbReference>
<dbReference type="OrthoDB" id="1678912at2759"/>
<dbReference type="GO" id="GO:0005634">
    <property type="term" value="C:nucleus"/>
    <property type="evidence" value="ECO:0007669"/>
    <property type="project" value="UniProtKB-SubCell"/>
</dbReference>
<dbReference type="Proteomes" id="UP000094112">
    <property type="component" value="Unassembled WGS sequence"/>
</dbReference>
<evidence type="ECO:0000256" key="3">
    <source>
        <dbReference type="ARBA" id="ARBA00022771"/>
    </source>
</evidence>
<dbReference type="Gene3D" id="2.60.120.650">
    <property type="entry name" value="Cupin"/>
    <property type="match status" value="2"/>
</dbReference>
<evidence type="ECO:0000256" key="4">
    <source>
        <dbReference type="ARBA" id="ARBA00022833"/>
    </source>
</evidence>
<dbReference type="GO" id="GO:0000278">
    <property type="term" value="P:mitotic cell cycle"/>
    <property type="evidence" value="ECO:0007669"/>
    <property type="project" value="EnsemblFungi"/>
</dbReference>
<dbReference type="GO" id="GO:0034647">
    <property type="term" value="F:histone H3K4me/H3K4me2/H3K4me3 demethylase activity"/>
    <property type="evidence" value="ECO:0007669"/>
    <property type="project" value="TreeGrafter"/>
</dbReference>
<dbReference type="InterPro" id="IPR001965">
    <property type="entry name" value="Znf_PHD"/>
</dbReference>
<comment type="subcellular location">
    <subcellularLocation>
        <location evidence="1">Nucleus</location>
    </subcellularLocation>
</comment>
<keyword evidence="4" id="KW-0862">Zinc</keyword>
<protein>
    <submittedName>
        <fullName evidence="12">Uncharacterized protein</fullName>
    </submittedName>
</protein>
<dbReference type="GO" id="GO:0060623">
    <property type="term" value="P:regulation of chromosome condensation"/>
    <property type="evidence" value="ECO:0007669"/>
    <property type="project" value="EnsemblFungi"/>
</dbReference>
<evidence type="ECO:0000259" key="10">
    <source>
        <dbReference type="PROSITE" id="PS51183"/>
    </source>
</evidence>
<dbReference type="Pfam" id="PF02375">
    <property type="entry name" value="JmjN"/>
    <property type="match status" value="1"/>
</dbReference>
<feature type="domain" description="JmjN" evidence="10">
    <location>
        <begin position="8"/>
        <end position="51"/>
    </location>
</feature>
<dbReference type="PANTHER" id="PTHR10694">
    <property type="entry name" value="LYSINE-SPECIFIC DEMETHYLASE"/>
    <property type="match status" value="1"/>
</dbReference>
<evidence type="ECO:0000259" key="9">
    <source>
        <dbReference type="PROSITE" id="PS50016"/>
    </source>
</evidence>
<reference evidence="12 13" key="1">
    <citation type="journal article" date="2016" name="Proc. Natl. Acad. Sci. U.S.A.">
        <title>Comparative genomics of biotechnologically important yeasts.</title>
        <authorList>
            <person name="Riley R."/>
            <person name="Haridas S."/>
            <person name="Wolfe K.H."/>
            <person name="Lopes M.R."/>
            <person name="Hittinger C.T."/>
            <person name="Goeker M."/>
            <person name="Salamov A.A."/>
            <person name="Wisecaver J.H."/>
            <person name="Long T.M."/>
            <person name="Calvey C.H."/>
            <person name="Aerts A.L."/>
            <person name="Barry K.W."/>
            <person name="Choi C."/>
            <person name="Clum A."/>
            <person name="Coughlan A.Y."/>
            <person name="Deshpande S."/>
            <person name="Douglass A.P."/>
            <person name="Hanson S.J."/>
            <person name="Klenk H.-P."/>
            <person name="LaButti K.M."/>
            <person name="Lapidus A."/>
            <person name="Lindquist E.A."/>
            <person name="Lipzen A.M."/>
            <person name="Meier-Kolthoff J.P."/>
            <person name="Ohm R.A."/>
            <person name="Otillar R.P."/>
            <person name="Pangilinan J.L."/>
            <person name="Peng Y."/>
            <person name="Rokas A."/>
            <person name="Rosa C.A."/>
            <person name="Scheuner C."/>
            <person name="Sibirny A.A."/>
            <person name="Slot J.C."/>
            <person name="Stielow J.B."/>
            <person name="Sun H."/>
            <person name="Kurtzman C.P."/>
            <person name="Blackwell M."/>
            <person name="Grigoriev I.V."/>
            <person name="Jeffries T.W."/>
        </authorList>
    </citation>
    <scope>NUCLEOTIDE SEQUENCE [LARGE SCALE GENOMIC DNA]</scope>
    <source>
        <strain evidence="13">ATCC 58044 / CBS 1984 / NCYC 433 / NRRL Y-366-8</strain>
    </source>
</reference>
<dbReference type="InterPro" id="IPR003349">
    <property type="entry name" value="JmjN"/>
</dbReference>
<dbReference type="PROSITE" id="PS51184">
    <property type="entry name" value="JMJC"/>
    <property type="match status" value="1"/>
</dbReference>
<dbReference type="SMART" id="SM00249">
    <property type="entry name" value="PHD"/>
    <property type="match status" value="1"/>
</dbReference>
<dbReference type="InterPro" id="IPR011011">
    <property type="entry name" value="Znf_FYVE_PHD"/>
</dbReference>
<evidence type="ECO:0000256" key="2">
    <source>
        <dbReference type="ARBA" id="ARBA00022723"/>
    </source>
</evidence>
<dbReference type="EMBL" id="KV454210">
    <property type="protein sequence ID" value="ODQ60163.1"/>
    <property type="molecule type" value="Genomic_DNA"/>
</dbReference>
<dbReference type="GO" id="GO:0000122">
    <property type="term" value="P:negative regulation of transcription by RNA polymerase II"/>
    <property type="evidence" value="ECO:0007669"/>
    <property type="project" value="EnsemblFungi"/>
</dbReference>
<dbReference type="SMART" id="SM00558">
    <property type="entry name" value="JmjC"/>
    <property type="match status" value="1"/>
</dbReference>
<dbReference type="AlphaFoldDB" id="A0A1E3P487"/>
<dbReference type="GO" id="GO:0000785">
    <property type="term" value="C:chromatin"/>
    <property type="evidence" value="ECO:0007669"/>
    <property type="project" value="TreeGrafter"/>
</dbReference>
<keyword evidence="6" id="KW-0539">Nucleus</keyword>
<evidence type="ECO:0000256" key="5">
    <source>
        <dbReference type="ARBA" id="ARBA00023004"/>
    </source>
</evidence>
<organism evidence="12 13">
    <name type="scientific">Wickerhamomyces anomalus (strain ATCC 58044 / CBS 1984 / NCYC 433 / NRRL Y-366-8)</name>
    <name type="common">Yeast</name>
    <name type="synonym">Hansenula anomala</name>
    <dbReference type="NCBI Taxonomy" id="683960"/>
    <lineage>
        <taxon>Eukaryota</taxon>
        <taxon>Fungi</taxon>
        <taxon>Dikarya</taxon>
        <taxon>Ascomycota</taxon>
        <taxon>Saccharomycotina</taxon>
        <taxon>Saccharomycetes</taxon>
        <taxon>Phaffomycetales</taxon>
        <taxon>Wickerhamomycetaceae</taxon>
        <taxon>Wickerhamomyces</taxon>
    </lineage>
</organism>
<evidence type="ECO:0000256" key="6">
    <source>
        <dbReference type="ARBA" id="ARBA00023242"/>
    </source>
</evidence>
<name>A0A1E3P487_WICAA</name>
<dbReference type="GO" id="GO:0045944">
    <property type="term" value="P:positive regulation of transcription by RNA polymerase II"/>
    <property type="evidence" value="ECO:0007669"/>
    <property type="project" value="EnsemblFungi"/>
</dbReference>
<evidence type="ECO:0000256" key="7">
    <source>
        <dbReference type="PROSITE-ProRule" id="PRU00146"/>
    </source>
</evidence>
<sequence>MTTQLPEVPALYPSDEEFRNPIEYLSTPAIAKLGVEYGMVKIVPPSSFKPPLSINESRFSFVPRVQKLKELNIVNRCRLFFFKQLLNFNKMNRKPLPRESFEEFQGAKVHYYDFFIEVVKYYKNLEPNKYSGKTLPNLSSHIILNDSNLWNALSLHFKVIIPLLQHMYVGKMRDYFDFLSQKPEFTNTLIEEKYPTSLLSDHESDSESDNESDEGACLVCKKNDDPDNTLLCDSCDKPFHRQCLSPPLSKIPNDNWYCDNCVIGNGYYGFKDSSIRYSLEDFKSLSDDFDKDYFKGHKPGINVLEQMFWGLVDDIDNELKVNYGADIHNLKKGEVSGFPTREYIPKSQTLNKEQYNSYAQHPMNLNNLPFDKSSLLNYLDVDISGMTIPWIYIGNTFSTFCWHVEDQYTLSANYQHLGATKKWYSIPSVFAEEFESYMKNLAPDLFAKQPDILHQLITLVSPYDLVKHGIKCFTTNQQPGEYVVTYPRVYHAGFNAGFNFNEAVNFTMVDWLDFGVLATNNYKKNVDKISVFDIYEMITNILTAFINNEEASDKRLIHKCLELLKPRLTDEYSLQSTILERLDVKVQKHKKIKIQKNGSDEDVEEDGVLCSQCKGFCSFAYVKHYELVNTQGPKTVGYLPSPRSSPEESSESKRRSSKRIKLMKDSEVYKSSVLCLEDYLKKDANKEKDEFFQVKDKEIVKQLIIDAEATLGKV</sequence>
<gene>
    <name evidence="12" type="ORF">WICANDRAFT_84108</name>
</gene>
<dbReference type="GO" id="GO:0043934">
    <property type="term" value="P:sporulation"/>
    <property type="evidence" value="ECO:0007669"/>
    <property type="project" value="EnsemblFungi"/>
</dbReference>
<dbReference type="Gene3D" id="2.30.30.1150">
    <property type="match status" value="1"/>
</dbReference>
<dbReference type="PROSITE" id="PS51183">
    <property type="entry name" value="JMJN"/>
    <property type="match status" value="1"/>
</dbReference>
<keyword evidence="2" id="KW-0479">Metal-binding</keyword>
<evidence type="ECO:0000259" key="11">
    <source>
        <dbReference type="PROSITE" id="PS51184"/>
    </source>
</evidence>
<keyword evidence="3 7" id="KW-0863">Zinc-finger</keyword>
<dbReference type="PANTHER" id="PTHR10694:SF33">
    <property type="entry name" value="LYSINE-SPECIFIC DEMETHYLASE 5"/>
    <property type="match status" value="1"/>
</dbReference>
<feature type="domain" description="JmjC" evidence="11">
    <location>
        <begin position="357"/>
        <end position="523"/>
    </location>
</feature>
<dbReference type="SUPFAM" id="SSF57903">
    <property type="entry name" value="FYVE/PHD zinc finger"/>
    <property type="match status" value="1"/>
</dbReference>
<accession>A0A1E3P487</accession>
<keyword evidence="13" id="KW-1185">Reference proteome</keyword>
<evidence type="ECO:0000313" key="12">
    <source>
        <dbReference type="EMBL" id="ODQ60163.1"/>
    </source>
</evidence>
<evidence type="ECO:0000256" key="1">
    <source>
        <dbReference type="ARBA" id="ARBA00004123"/>
    </source>
</evidence>
<dbReference type="InterPro" id="IPR019787">
    <property type="entry name" value="Znf_PHD-finger"/>
</dbReference>
<dbReference type="GO" id="GO:0071041">
    <property type="term" value="P:antisense RNA transcript catabolic process"/>
    <property type="evidence" value="ECO:0007669"/>
    <property type="project" value="EnsemblFungi"/>
</dbReference>
<feature type="region of interest" description="Disordered" evidence="8">
    <location>
        <begin position="636"/>
        <end position="658"/>
    </location>
</feature>
<dbReference type="InterPro" id="IPR003347">
    <property type="entry name" value="JmjC_dom"/>
</dbReference>
<dbReference type="InterPro" id="IPR019786">
    <property type="entry name" value="Zinc_finger_PHD-type_CS"/>
</dbReference>
<dbReference type="SMART" id="SM00545">
    <property type="entry name" value="JmjN"/>
    <property type="match status" value="1"/>
</dbReference>
<dbReference type="Pfam" id="PF02373">
    <property type="entry name" value="JmjC"/>
    <property type="match status" value="1"/>
</dbReference>
<keyword evidence="5" id="KW-0408">Iron</keyword>
<dbReference type="GO" id="GO:1902275">
    <property type="term" value="P:regulation of chromatin organization"/>
    <property type="evidence" value="ECO:0007669"/>
    <property type="project" value="EnsemblFungi"/>
</dbReference>
<dbReference type="GeneID" id="30202896"/>
<dbReference type="PROSITE" id="PS01359">
    <property type="entry name" value="ZF_PHD_1"/>
    <property type="match status" value="1"/>
</dbReference>